<gene>
    <name evidence="5" type="ORF">ACFSB2_20055</name>
</gene>
<evidence type="ECO:0000313" key="6">
    <source>
        <dbReference type="Proteomes" id="UP001597079"/>
    </source>
</evidence>
<evidence type="ECO:0000256" key="1">
    <source>
        <dbReference type="ARBA" id="ARBA00023015"/>
    </source>
</evidence>
<comment type="caution">
    <text evidence="5">The sequence shown here is derived from an EMBL/GenBank/DDBJ whole genome shotgun (WGS) entry which is preliminary data.</text>
</comment>
<feature type="domain" description="HTH gntR-type" evidence="4">
    <location>
        <begin position="17"/>
        <end position="85"/>
    </location>
</feature>
<dbReference type="SMART" id="SM00345">
    <property type="entry name" value="HTH_GNTR"/>
    <property type="match status" value="1"/>
</dbReference>
<dbReference type="CDD" id="cd07377">
    <property type="entry name" value="WHTH_GntR"/>
    <property type="match status" value="1"/>
</dbReference>
<dbReference type="Gene3D" id="1.10.10.10">
    <property type="entry name" value="Winged helix-like DNA-binding domain superfamily/Winged helix DNA-binding domain"/>
    <property type="match status" value="1"/>
</dbReference>
<name>A0ABW4JPA1_9BACL</name>
<dbReference type="PROSITE" id="PS50949">
    <property type="entry name" value="HTH_GNTR"/>
    <property type="match status" value="1"/>
</dbReference>
<keyword evidence="1" id="KW-0805">Transcription regulation</keyword>
<dbReference type="PANTHER" id="PTHR38445:SF9">
    <property type="entry name" value="HTH-TYPE TRANSCRIPTIONAL REPRESSOR YTRA"/>
    <property type="match status" value="1"/>
</dbReference>
<organism evidence="5 6">
    <name type="scientific">Alicyclobacillus fodiniaquatilis</name>
    <dbReference type="NCBI Taxonomy" id="1661150"/>
    <lineage>
        <taxon>Bacteria</taxon>
        <taxon>Bacillati</taxon>
        <taxon>Bacillota</taxon>
        <taxon>Bacilli</taxon>
        <taxon>Bacillales</taxon>
        <taxon>Alicyclobacillaceae</taxon>
        <taxon>Alicyclobacillus</taxon>
    </lineage>
</organism>
<evidence type="ECO:0000256" key="3">
    <source>
        <dbReference type="ARBA" id="ARBA00023163"/>
    </source>
</evidence>
<sequence>MDERKVGSLTFHLDLSQPLYEQILQQMSSAIVRGEIALGEKIPSVREMALALKINPNTVMHAYKEMEREGLTETRRGQGTFITTAQSRVDGFRAQFAEQVIDEFLEKMQSIGYSWEDIHKYLNAKQGGGL</sequence>
<evidence type="ECO:0000259" key="4">
    <source>
        <dbReference type="PROSITE" id="PS50949"/>
    </source>
</evidence>
<keyword evidence="3" id="KW-0804">Transcription</keyword>
<keyword evidence="6" id="KW-1185">Reference proteome</keyword>
<evidence type="ECO:0000313" key="5">
    <source>
        <dbReference type="EMBL" id="MFD1676973.1"/>
    </source>
</evidence>
<dbReference type="Proteomes" id="UP001597079">
    <property type="component" value="Unassembled WGS sequence"/>
</dbReference>
<protein>
    <submittedName>
        <fullName evidence="5">GntR family transcriptional regulator</fullName>
    </submittedName>
</protein>
<keyword evidence="2" id="KW-0238">DNA-binding</keyword>
<reference evidence="6" key="1">
    <citation type="journal article" date="2019" name="Int. J. Syst. Evol. Microbiol.">
        <title>The Global Catalogue of Microorganisms (GCM) 10K type strain sequencing project: providing services to taxonomists for standard genome sequencing and annotation.</title>
        <authorList>
            <consortium name="The Broad Institute Genomics Platform"/>
            <consortium name="The Broad Institute Genome Sequencing Center for Infectious Disease"/>
            <person name="Wu L."/>
            <person name="Ma J."/>
        </authorList>
    </citation>
    <scope>NUCLEOTIDE SEQUENCE [LARGE SCALE GENOMIC DNA]</scope>
    <source>
        <strain evidence="6">CGMCC 1.12286</strain>
    </source>
</reference>
<dbReference type="InterPro" id="IPR000524">
    <property type="entry name" value="Tscrpt_reg_HTH_GntR"/>
</dbReference>
<dbReference type="InterPro" id="IPR036390">
    <property type="entry name" value="WH_DNA-bd_sf"/>
</dbReference>
<accession>A0ABW4JPA1</accession>
<dbReference type="RefSeq" id="WP_377944885.1">
    <property type="nucleotide sequence ID" value="NZ_JBHUCX010000083.1"/>
</dbReference>
<dbReference type="PANTHER" id="PTHR38445">
    <property type="entry name" value="HTH-TYPE TRANSCRIPTIONAL REPRESSOR YTRA"/>
    <property type="match status" value="1"/>
</dbReference>
<evidence type="ECO:0000256" key="2">
    <source>
        <dbReference type="ARBA" id="ARBA00023125"/>
    </source>
</evidence>
<dbReference type="SUPFAM" id="SSF46785">
    <property type="entry name" value="Winged helix' DNA-binding domain"/>
    <property type="match status" value="1"/>
</dbReference>
<dbReference type="EMBL" id="JBHUCX010000083">
    <property type="protein sequence ID" value="MFD1676973.1"/>
    <property type="molecule type" value="Genomic_DNA"/>
</dbReference>
<dbReference type="Pfam" id="PF00392">
    <property type="entry name" value="GntR"/>
    <property type="match status" value="1"/>
</dbReference>
<dbReference type="InterPro" id="IPR036388">
    <property type="entry name" value="WH-like_DNA-bd_sf"/>
</dbReference>
<proteinExistence type="predicted"/>